<evidence type="ECO:0000313" key="2">
    <source>
        <dbReference type="Proteomes" id="UP001056120"/>
    </source>
</evidence>
<accession>A0ACB8YBZ8</accession>
<sequence>MSTFTMVVAAHPGDGIVFLPVISLTIHHILRRRLKWGAIAGAFGEGLNWYCEKFEAIFTQTQKLVFVVMS</sequence>
<protein>
    <submittedName>
        <fullName evidence="1">Uncharacterized protein</fullName>
    </submittedName>
</protein>
<evidence type="ECO:0000313" key="1">
    <source>
        <dbReference type="EMBL" id="KAI3682717.1"/>
    </source>
</evidence>
<organism evidence="1 2">
    <name type="scientific">Smallanthus sonchifolius</name>
    <dbReference type="NCBI Taxonomy" id="185202"/>
    <lineage>
        <taxon>Eukaryota</taxon>
        <taxon>Viridiplantae</taxon>
        <taxon>Streptophyta</taxon>
        <taxon>Embryophyta</taxon>
        <taxon>Tracheophyta</taxon>
        <taxon>Spermatophyta</taxon>
        <taxon>Magnoliopsida</taxon>
        <taxon>eudicotyledons</taxon>
        <taxon>Gunneridae</taxon>
        <taxon>Pentapetalae</taxon>
        <taxon>asterids</taxon>
        <taxon>campanulids</taxon>
        <taxon>Asterales</taxon>
        <taxon>Asteraceae</taxon>
        <taxon>Asteroideae</taxon>
        <taxon>Heliantheae alliance</taxon>
        <taxon>Millerieae</taxon>
        <taxon>Smallanthus</taxon>
    </lineage>
</organism>
<reference evidence="2" key="1">
    <citation type="journal article" date="2022" name="Mol. Ecol. Resour.">
        <title>The genomes of chicory, endive, great burdock and yacon provide insights into Asteraceae palaeo-polyploidization history and plant inulin production.</title>
        <authorList>
            <person name="Fan W."/>
            <person name="Wang S."/>
            <person name="Wang H."/>
            <person name="Wang A."/>
            <person name="Jiang F."/>
            <person name="Liu H."/>
            <person name="Zhao H."/>
            <person name="Xu D."/>
            <person name="Zhang Y."/>
        </authorList>
    </citation>
    <scope>NUCLEOTIDE SEQUENCE [LARGE SCALE GENOMIC DNA]</scope>
    <source>
        <strain evidence="2">cv. Yunnan</strain>
    </source>
</reference>
<comment type="caution">
    <text evidence="1">The sequence shown here is derived from an EMBL/GenBank/DDBJ whole genome shotgun (WGS) entry which is preliminary data.</text>
</comment>
<gene>
    <name evidence="1" type="ORF">L1987_82906</name>
</gene>
<dbReference type="EMBL" id="CM042045">
    <property type="protein sequence ID" value="KAI3682717.1"/>
    <property type="molecule type" value="Genomic_DNA"/>
</dbReference>
<reference evidence="1 2" key="2">
    <citation type="journal article" date="2022" name="Mol. Ecol. Resour.">
        <title>The genomes of chicory, endive, great burdock and yacon provide insights into Asteraceae paleo-polyploidization history and plant inulin production.</title>
        <authorList>
            <person name="Fan W."/>
            <person name="Wang S."/>
            <person name="Wang H."/>
            <person name="Wang A."/>
            <person name="Jiang F."/>
            <person name="Liu H."/>
            <person name="Zhao H."/>
            <person name="Xu D."/>
            <person name="Zhang Y."/>
        </authorList>
    </citation>
    <scope>NUCLEOTIDE SEQUENCE [LARGE SCALE GENOMIC DNA]</scope>
    <source>
        <strain evidence="2">cv. Yunnan</strain>
        <tissue evidence="1">Leaves</tissue>
    </source>
</reference>
<dbReference type="Proteomes" id="UP001056120">
    <property type="component" value="Linkage Group LG28"/>
</dbReference>
<name>A0ACB8YBZ8_9ASTR</name>
<proteinExistence type="predicted"/>
<keyword evidence="2" id="KW-1185">Reference proteome</keyword>